<evidence type="ECO:0000313" key="14">
    <source>
        <dbReference type="Proteomes" id="UP000322997"/>
    </source>
</evidence>
<dbReference type="InterPro" id="IPR004358">
    <property type="entry name" value="Sig_transdc_His_kin-like_C"/>
</dbReference>
<dbReference type="GO" id="GO:0005524">
    <property type="term" value="F:ATP binding"/>
    <property type="evidence" value="ECO:0007669"/>
    <property type="project" value="UniProtKB-KW"/>
</dbReference>
<dbReference type="InterPro" id="IPR005467">
    <property type="entry name" value="His_kinase_dom"/>
</dbReference>
<evidence type="ECO:0000256" key="5">
    <source>
        <dbReference type="ARBA" id="ARBA00022679"/>
    </source>
</evidence>
<dbReference type="PANTHER" id="PTHR42878:SF7">
    <property type="entry name" value="SENSOR HISTIDINE KINASE GLRK"/>
    <property type="match status" value="1"/>
</dbReference>
<dbReference type="EMBL" id="VTEQ01000002">
    <property type="protein sequence ID" value="TYS54844.1"/>
    <property type="molecule type" value="Genomic_DNA"/>
</dbReference>
<dbReference type="Pfam" id="PF00512">
    <property type="entry name" value="HisKA"/>
    <property type="match status" value="1"/>
</dbReference>
<feature type="transmembrane region" description="Helical" evidence="11">
    <location>
        <begin position="49"/>
        <end position="70"/>
    </location>
</feature>
<dbReference type="Gene3D" id="3.30.565.10">
    <property type="entry name" value="Histidine kinase-like ATPase, C-terminal domain"/>
    <property type="match status" value="1"/>
</dbReference>
<comment type="caution">
    <text evidence="13">The sequence shown here is derived from an EMBL/GenBank/DDBJ whole genome shotgun (WGS) entry which is preliminary data.</text>
</comment>
<evidence type="ECO:0000256" key="8">
    <source>
        <dbReference type="ARBA" id="ARBA00022840"/>
    </source>
</evidence>
<keyword evidence="10" id="KW-0175">Coiled coil</keyword>
<evidence type="ECO:0000256" key="4">
    <source>
        <dbReference type="ARBA" id="ARBA00022553"/>
    </source>
</evidence>
<evidence type="ECO:0000313" key="13">
    <source>
        <dbReference type="EMBL" id="TYS54844.1"/>
    </source>
</evidence>
<dbReference type="InterPro" id="IPR050351">
    <property type="entry name" value="BphY/WalK/GraS-like"/>
</dbReference>
<feature type="transmembrane region" description="Helical" evidence="11">
    <location>
        <begin position="7"/>
        <end position="29"/>
    </location>
</feature>
<keyword evidence="4" id="KW-0597">Phosphoprotein</keyword>
<dbReference type="PROSITE" id="PS50109">
    <property type="entry name" value="HIS_KIN"/>
    <property type="match status" value="1"/>
</dbReference>
<evidence type="ECO:0000259" key="12">
    <source>
        <dbReference type="PROSITE" id="PS50109"/>
    </source>
</evidence>
<protein>
    <recommendedName>
        <fullName evidence="3">histidine kinase</fullName>
        <ecNumber evidence="3">2.7.13.3</ecNumber>
    </recommendedName>
</protein>
<proteinExistence type="predicted"/>
<evidence type="ECO:0000256" key="11">
    <source>
        <dbReference type="SAM" id="Phobius"/>
    </source>
</evidence>
<evidence type="ECO:0000256" key="10">
    <source>
        <dbReference type="SAM" id="Coils"/>
    </source>
</evidence>
<evidence type="ECO:0000256" key="6">
    <source>
        <dbReference type="ARBA" id="ARBA00022741"/>
    </source>
</evidence>
<comment type="subcellular location">
    <subcellularLocation>
        <location evidence="2">Membrane</location>
    </subcellularLocation>
</comment>
<dbReference type="InterPro" id="IPR036890">
    <property type="entry name" value="HATPase_C_sf"/>
</dbReference>
<gene>
    <name evidence="13" type="ORF">FZC83_07805</name>
</gene>
<comment type="catalytic activity">
    <reaction evidence="1">
        <text>ATP + protein L-histidine = ADP + protein N-phospho-L-histidine.</text>
        <dbReference type="EC" id="2.7.13.3"/>
    </reaction>
</comment>
<dbReference type="EC" id="2.7.13.3" evidence="3"/>
<keyword evidence="11" id="KW-0472">Membrane</keyword>
<dbReference type="SUPFAM" id="SSF47384">
    <property type="entry name" value="Homodimeric domain of signal transducing histidine kinase"/>
    <property type="match status" value="1"/>
</dbReference>
<keyword evidence="5" id="KW-0808">Transferase</keyword>
<evidence type="ECO:0000256" key="2">
    <source>
        <dbReference type="ARBA" id="ARBA00004370"/>
    </source>
</evidence>
<keyword evidence="8" id="KW-0067">ATP-binding</keyword>
<dbReference type="GO" id="GO:0030295">
    <property type="term" value="F:protein kinase activator activity"/>
    <property type="evidence" value="ECO:0007669"/>
    <property type="project" value="TreeGrafter"/>
</dbReference>
<dbReference type="Gene3D" id="1.10.287.130">
    <property type="match status" value="1"/>
</dbReference>
<keyword evidence="11" id="KW-0812">Transmembrane</keyword>
<dbReference type="InterPro" id="IPR036097">
    <property type="entry name" value="HisK_dim/P_sf"/>
</dbReference>
<keyword evidence="11" id="KW-1133">Transmembrane helix</keyword>
<name>A0A5D4RYK6_9BACI</name>
<dbReference type="PRINTS" id="PR00344">
    <property type="entry name" value="BCTRLSENSOR"/>
</dbReference>
<dbReference type="GO" id="GO:0000156">
    <property type="term" value="F:phosphorelay response regulator activity"/>
    <property type="evidence" value="ECO:0007669"/>
    <property type="project" value="TreeGrafter"/>
</dbReference>
<evidence type="ECO:0000256" key="7">
    <source>
        <dbReference type="ARBA" id="ARBA00022777"/>
    </source>
</evidence>
<accession>A0A5D4RYK6</accession>
<dbReference type="SMART" id="SM00387">
    <property type="entry name" value="HATPase_c"/>
    <property type="match status" value="1"/>
</dbReference>
<dbReference type="GO" id="GO:0007234">
    <property type="term" value="P:osmosensory signaling via phosphorelay pathway"/>
    <property type="evidence" value="ECO:0007669"/>
    <property type="project" value="TreeGrafter"/>
</dbReference>
<evidence type="ECO:0000256" key="3">
    <source>
        <dbReference type="ARBA" id="ARBA00012438"/>
    </source>
</evidence>
<dbReference type="Proteomes" id="UP000322997">
    <property type="component" value="Unassembled WGS sequence"/>
</dbReference>
<dbReference type="Pfam" id="PF02518">
    <property type="entry name" value="HATPase_c"/>
    <property type="match status" value="1"/>
</dbReference>
<dbReference type="AlphaFoldDB" id="A0A5D4RYK6"/>
<dbReference type="CDD" id="cd00082">
    <property type="entry name" value="HisKA"/>
    <property type="match status" value="1"/>
</dbReference>
<feature type="coiled-coil region" evidence="10">
    <location>
        <begin position="110"/>
        <end position="144"/>
    </location>
</feature>
<dbReference type="SMART" id="SM00388">
    <property type="entry name" value="HisKA"/>
    <property type="match status" value="1"/>
</dbReference>
<keyword evidence="6" id="KW-0547">Nucleotide-binding</keyword>
<dbReference type="SUPFAM" id="SSF55874">
    <property type="entry name" value="ATPase domain of HSP90 chaperone/DNA topoisomerase II/histidine kinase"/>
    <property type="match status" value="1"/>
</dbReference>
<evidence type="ECO:0000256" key="9">
    <source>
        <dbReference type="ARBA" id="ARBA00023012"/>
    </source>
</evidence>
<feature type="domain" description="Histidine kinase" evidence="12">
    <location>
        <begin position="144"/>
        <end position="360"/>
    </location>
</feature>
<dbReference type="InterPro" id="IPR003594">
    <property type="entry name" value="HATPase_dom"/>
</dbReference>
<evidence type="ECO:0000256" key="1">
    <source>
        <dbReference type="ARBA" id="ARBA00000085"/>
    </source>
</evidence>
<dbReference type="GO" id="GO:0000155">
    <property type="term" value="F:phosphorelay sensor kinase activity"/>
    <property type="evidence" value="ECO:0007669"/>
    <property type="project" value="InterPro"/>
</dbReference>
<organism evidence="13 14">
    <name type="scientific">Rossellomorea marisflavi</name>
    <dbReference type="NCBI Taxonomy" id="189381"/>
    <lineage>
        <taxon>Bacteria</taxon>
        <taxon>Bacillati</taxon>
        <taxon>Bacillota</taxon>
        <taxon>Bacilli</taxon>
        <taxon>Bacillales</taxon>
        <taxon>Bacillaceae</taxon>
        <taxon>Rossellomorea</taxon>
    </lineage>
</organism>
<dbReference type="InterPro" id="IPR003661">
    <property type="entry name" value="HisK_dim/P_dom"/>
</dbReference>
<keyword evidence="7 13" id="KW-0418">Kinase</keyword>
<dbReference type="PANTHER" id="PTHR42878">
    <property type="entry name" value="TWO-COMPONENT HISTIDINE KINASE"/>
    <property type="match status" value="1"/>
</dbReference>
<keyword evidence="9" id="KW-0902">Two-component regulatory system</keyword>
<reference evidence="13 14" key="1">
    <citation type="submission" date="2019-08" db="EMBL/GenBank/DDBJ databases">
        <title>Bacillus genomes from the desert of Cuatro Cienegas, Coahuila.</title>
        <authorList>
            <person name="Olmedo-Alvarez G."/>
        </authorList>
    </citation>
    <scope>NUCLEOTIDE SEQUENCE [LARGE SCALE GENOMIC DNA]</scope>
    <source>
        <strain evidence="13 14">CH108_3D</strain>
    </source>
</reference>
<dbReference type="CDD" id="cd00075">
    <property type="entry name" value="HATPase"/>
    <property type="match status" value="1"/>
</dbReference>
<sequence>MIRTKVMFVLYFIIGLITWLISMGLTSMLTMEVLLPSTGVTEQSPFYDVLVLLTFLIIVVGWSILFSWYFGSPLSVMANGVMNLHKGDGSEVIKKAYSRSGRLKTRFRLYKEVIVSIKQLSEDLEKLAKERIKLEKEKKEWMAGISHDLKTPLTYMKGYSALLLNEGYEWSNEETRSFLEEIEKKSNHMEGLINDLSITFQVEETLPTNKELVEMNGFMKGILSPLNADPRFQTPPFSIDDSSSEIWVRMDKRWIERAVHNLLMNAINHNPPDTFVHVQLRTEPNICILLITDNGVGMDEETVKNLFRRYYRGTNTEIYSGTGLGMAIARDLIVANGGTVSVESQINIGTTIKVQLPCSSEPHPVEDS</sequence>